<organism evidence="3 4">
    <name type="scientific">Tropicimonas isoalkanivorans</name>
    <dbReference type="NCBI Taxonomy" id="441112"/>
    <lineage>
        <taxon>Bacteria</taxon>
        <taxon>Pseudomonadati</taxon>
        <taxon>Pseudomonadota</taxon>
        <taxon>Alphaproteobacteria</taxon>
        <taxon>Rhodobacterales</taxon>
        <taxon>Roseobacteraceae</taxon>
        <taxon>Tropicimonas</taxon>
    </lineage>
</organism>
<gene>
    <name evidence="3" type="ORF">SAMN04488094_103340</name>
</gene>
<feature type="domain" description="UGSC-like" evidence="2">
    <location>
        <begin position="6"/>
        <end position="170"/>
    </location>
</feature>
<protein>
    <recommendedName>
        <fullName evidence="2">UGSC-like domain-containing protein</fullName>
    </recommendedName>
</protein>
<keyword evidence="4" id="KW-1185">Reference proteome</keyword>
<evidence type="ECO:0000259" key="2">
    <source>
        <dbReference type="Pfam" id="PF24696"/>
    </source>
</evidence>
<dbReference type="STRING" id="441112.SAMN04488094_103340"/>
<evidence type="ECO:0000313" key="3">
    <source>
        <dbReference type="EMBL" id="SFC29308.1"/>
    </source>
</evidence>
<dbReference type="AlphaFoldDB" id="A0A1I1I532"/>
<proteinExistence type="predicted"/>
<dbReference type="Proteomes" id="UP000198728">
    <property type="component" value="Unassembled WGS sequence"/>
</dbReference>
<dbReference type="InterPro" id="IPR057767">
    <property type="entry name" value="UGSC-like_dom"/>
</dbReference>
<dbReference type="EMBL" id="FOLG01000003">
    <property type="protein sequence ID" value="SFC29308.1"/>
    <property type="molecule type" value="Genomic_DNA"/>
</dbReference>
<dbReference type="OrthoDB" id="2990547at2"/>
<name>A0A1I1I532_9RHOB</name>
<sequence length="187" mass="21098">MTKGYVLDPTGFRTDDNEDAGPPLPGLKGAVIGFRVDELWRSWDWVSEIWAEMLRQEGAEVRFWRAGGRTGPVGEKVIRELDEFTDELDAFVVGLANCGSCTSWTIHDALWGKKKGLPTVAVATRHFDELSQNLARRGGESALRRHILPYPLDIRQKAEVHDIAKDHYRPFLRTFGLRDRLAVEPAA</sequence>
<dbReference type="RefSeq" id="WP_093360300.1">
    <property type="nucleotide sequence ID" value="NZ_FOLG01000003.1"/>
</dbReference>
<feature type="region of interest" description="Disordered" evidence="1">
    <location>
        <begin position="1"/>
        <end position="23"/>
    </location>
</feature>
<dbReference type="Pfam" id="PF24696">
    <property type="entry name" value="UGSC"/>
    <property type="match status" value="1"/>
</dbReference>
<reference evidence="3 4" key="1">
    <citation type="submission" date="2016-10" db="EMBL/GenBank/DDBJ databases">
        <authorList>
            <person name="de Groot N.N."/>
        </authorList>
    </citation>
    <scope>NUCLEOTIDE SEQUENCE [LARGE SCALE GENOMIC DNA]</scope>
    <source>
        <strain evidence="3 4">DSM 19548</strain>
    </source>
</reference>
<evidence type="ECO:0000256" key="1">
    <source>
        <dbReference type="SAM" id="MobiDB-lite"/>
    </source>
</evidence>
<evidence type="ECO:0000313" key="4">
    <source>
        <dbReference type="Proteomes" id="UP000198728"/>
    </source>
</evidence>
<accession>A0A1I1I532</accession>